<dbReference type="PROSITE" id="PS51000">
    <property type="entry name" value="HTH_DEOR_2"/>
    <property type="match status" value="1"/>
</dbReference>
<evidence type="ECO:0000313" key="5">
    <source>
        <dbReference type="Proteomes" id="UP000256326"/>
    </source>
</evidence>
<reference evidence="4 5" key="1">
    <citation type="journal article" date="2006" name="Int. J. Syst. Evol. Microbiol.">
        <title>Chryseobacterium hispanicum sp. nov., isolated from the drinking water distribution system of Sevilla, Spain.</title>
        <authorList>
            <person name="Gallego V."/>
            <person name="Garcia M.T."/>
            <person name="Ventosa A."/>
        </authorList>
    </citation>
    <scope>NUCLEOTIDE SEQUENCE [LARGE SCALE GENOMIC DNA]</scope>
    <source>
        <strain evidence="4 5">KCTC 22104</strain>
    </source>
</reference>
<evidence type="ECO:0000313" key="4">
    <source>
        <dbReference type="EMBL" id="REC68141.1"/>
    </source>
</evidence>
<dbReference type="EMBL" id="QNUG01000037">
    <property type="protein sequence ID" value="REC68141.1"/>
    <property type="molecule type" value="Genomic_DNA"/>
</dbReference>
<gene>
    <name evidence="4" type="ORF">DRF58_14385</name>
</gene>
<dbReference type="GO" id="GO:0003700">
    <property type="term" value="F:DNA-binding transcription factor activity"/>
    <property type="evidence" value="ECO:0007669"/>
    <property type="project" value="InterPro"/>
</dbReference>
<sequence length="262" mass="28920">MNAINERQEKIINLFDGSTFIKVNEISELLNVSEVTIRKDLKFLESKGLLYRTHGGARKQSNYAFDKHINEKELVQITQKESISKAAVAFVEDNDFIIIASGTTLHEFAKVLINFRKLTVLTSSLKVAIELGNRPSVEVIQLGGEVRKSSASVVGSISETILKQFSCNKLFLSVDGIDPEFGLSTSNAAEAHLNSIMVNSADQVYILADSSKINKRGFGRICSISEVDTLITDKGISEKQYNLFIEMGIDVVIAHCENLTNS</sequence>
<feature type="domain" description="HTH deoR-type" evidence="3">
    <location>
        <begin position="4"/>
        <end position="59"/>
    </location>
</feature>
<accession>A0A3D9CR24</accession>
<dbReference type="Proteomes" id="UP000256326">
    <property type="component" value="Unassembled WGS sequence"/>
</dbReference>
<dbReference type="InterPro" id="IPR037171">
    <property type="entry name" value="NagB/RpiA_transferase-like"/>
</dbReference>
<dbReference type="PRINTS" id="PR00037">
    <property type="entry name" value="HTHLACR"/>
</dbReference>
<protein>
    <submittedName>
        <fullName evidence="4">DeoR/GlpR transcriptional regulator</fullName>
    </submittedName>
</protein>
<evidence type="ECO:0000259" key="3">
    <source>
        <dbReference type="PROSITE" id="PS51000"/>
    </source>
</evidence>
<evidence type="ECO:0000256" key="2">
    <source>
        <dbReference type="ARBA" id="ARBA00023163"/>
    </source>
</evidence>
<dbReference type="SMART" id="SM01134">
    <property type="entry name" value="DeoRC"/>
    <property type="match status" value="1"/>
</dbReference>
<name>A0A3D9CR24_9FLAO</name>
<organism evidence="4 5">
    <name type="scientific">Epilithonimonas hispanica</name>
    <dbReference type="NCBI Taxonomy" id="358687"/>
    <lineage>
        <taxon>Bacteria</taxon>
        <taxon>Pseudomonadati</taxon>
        <taxon>Bacteroidota</taxon>
        <taxon>Flavobacteriia</taxon>
        <taxon>Flavobacteriales</taxon>
        <taxon>Weeksellaceae</taxon>
        <taxon>Chryseobacterium group</taxon>
        <taxon>Epilithonimonas</taxon>
    </lineage>
</organism>
<keyword evidence="2" id="KW-0804">Transcription</keyword>
<dbReference type="SUPFAM" id="SSF46785">
    <property type="entry name" value="Winged helix' DNA-binding domain"/>
    <property type="match status" value="1"/>
</dbReference>
<comment type="caution">
    <text evidence="4">The sequence shown here is derived from an EMBL/GenBank/DDBJ whole genome shotgun (WGS) entry which is preliminary data.</text>
</comment>
<dbReference type="AlphaFoldDB" id="A0A3D9CR24"/>
<dbReference type="Pfam" id="PF00455">
    <property type="entry name" value="DeoRC"/>
    <property type="match status" value="1"/>
</dbReference>
<dbReference type="SMART" id="SM00420">
    <property type="entry name" value="HTH_DEOR"/>
    <property type="match status" value="1"/>
</dbReference>
<keyword evidence="5" id="KW-1185">Reference proteome</keyword>
<dbReference type="OrthoDB" id="9797223at2"/>
<proteinExistence type="predicted"/>
<dbReference type="InterPro" id="IPR036390">
    <property type="entry name" value="WH_DNA-bd_sf"/>
</dbReference>
<dbReference type="PANTHER" id="PTHR30363:SF44">
    <property type="entry name" value="AGA OPERON TRANSCRIPTIONAL REPRESSOR-RELATED"/>
    <property type="match status" value="1"/>
</dbReference>
<dbReference type="InterPro" id="IPR001034">
    <property type="entry name" value="DeoR_HTH"/>
</dbReference>
<dbReference type="InterPro" id="IPR050313">
    <property type="entry name" value="Carb_Metab_HTH_regulators"/>
</dbReference>
<dbReference type="Gene3D" id="1.10.10.10">
    <property type="entry name" value="Winged helix-like DNA-binding domain superfamily/Winged helix DNA-binding domain"/>
    <property type="match status" value="1"/>
</dbReference>
<dbReference type="InterPro" id="IPR014036">
    <property type="entry name" value="DeoR-like_C"/>
</dbReference>
<dbReference type="InterPro" id="IPR036388">
    <property type="entry name" value="WH-like_DNA-bd_sf"/>
</dbReference>
<dbReference type="Gene3D" id="3.40.50.1360">
    <property type="match status" value="1"/>
</dbReference>
<keyword evidence="1" id="KW-0805">Transcription regulation</keyword>
<dbReference type="Pfam" id="PF08220">
    <property type="entry name" value="HTH_DeoR"/>
    <property type="match status" value="1"/>
</dbReference>
<dbReference type="PANTHER" id="PTHR30363">
    <property type="entry name" value="HTH-TYPE TRANSCRIPTIONAL REGULATOR SRLR-RELATED"/>
    <property type="match status" value="1"/>
</dbReference>
<evidence type="ECO:0000256" key="1">
    <source>
        <dbReference type="ARBA" id="ARBA00023015"/>
    </source>
</evidence>
<dbReference type="RefSeq" id="WP_066436407.1">
    <property type="nucleotide sequence ID" value="NZ_JBHLVV010000069.1"/>
</dbReference>
<dbReference type="SUPFAM" id="SSF100950">
    <property type="entry name" value="NagB/RpiA/CoA transferase-like"/>
    <property type="match status" value="1"/>
</dbReference>